<organism evidence="7 8">
    <name type="scientific">candidate division WOR-3 bacterium</name>
    <dbReference type="NCBI Taxonomy" id="2052148"/>
    <lineage>
        <taxon>Bacteria</taxon>
        <taxon>Bacteria division WOR-3</taxon>
    </lineage>
</organism>
<feature type="transmembrane region" description="Helical" evidence="6">
    <location>
        <begin position="50"/>
        <end position="68"/>
    </location>
</feature>
<keyword evidence="3 6" id="KW-0812">Transmembrane</keyword>
<dbReference type="GO" id="GO:0043190">
    <property type="term" value="C:ATP-binding cassette (ABC) transporter complex"/>
    <property type="evidence" value="ECO:0007669"/>
    <property type="project" value="TreeGrafter"/>
</dbReference>
<dbReference type="GO" id="GO:0015920">
    <property type="term" value="P:lipopolysaccharide transport"/>
    <property type="evidence" value="ECO:0007669"/>
    <property type="project" value="TreeGrafter"/>
</dbReference>
<accession>A0A9C9JZR3</accession>
<evidence type="ECO:0000256" key="4">
    <source>
        <dbReference type="ARBA" id="ARBA00022989"/>
    </source>
</evidence>
<evidence type="ECO:0000256" key="3">
    <source>
        <dbReference type="ARBA" id="ARBA00022692"/>
    </source>
</evidence>
<keyword evidence="2" id="KW-1003">Cell membrane</keyword>
<dbReference type="Pfam" id="PF03739">
    <property type="entry name" value="LptF_LptG"/>
    <property type="match status" value="1"/>
</dbReference>
<protein>
    <submittedName>
        <fullName evidence="7">YjgP/YjgQ family permease</fullName>
    </submittedName>
</protein>
<evidence type="ECO:0000256" key="1">
    <source>
        <dbReference type="ARBA" id="ARBA00004651"/>
    </source>
</evidence>
<name>A0A9C9JZR3_UNCW3</name>
<dbReference type="AlphaFoldDB" id="A0A9C9JZR3"/>
<dbReference type="EMBL" id="DRIG01000036">
    <property type="protein sequence ID" value="HEC78175.1"/>
    <property type="molecule type" value="Genomic_DNA"/>
</dbReference>
<feature type="transmembrane region" description="Helical" evidence="6">
    <location>
        <begin position="254"/>
        <end position="271"/>
    </location>
</feature>
<proteinExistence type="predicted"/>
<keyword evidence="5 6" id="KW-0472">Membrane</keyword>
<dbReference type="Proteomes" id="UP000885826">
    <property type="component" value="Unassembled WGS sequence"/>
</dbReference>
<evidence type="ECO:0000256" key="6">
    <source>
        <dbReference type="SAM" id="Phobius"/>
    </source>
</evidence>
<gene>
    <name evidence="7" type="ORF">ENI34_03415</name>
</gene>
<dbReference type="PANTHER" id="PTHR33529:SF6">
    <property type="entry name" value="YJGP_YJGQ FAMILY PERMEASE"/>
    <property type="match status" value="1"/>
</dbReference>
<evidence type="ECO:0000256" key="2">
    <source>
        <dbReference type="ARBA" id="ARBA00022475"/>
    </source>
</evidence>
<dbReference type="InterPro" id="IPR005495">
    <property type="entry name" value="LptG/LptF_permease"/>
</dbReference>
<feature type="transmembrane region" description="Helical" evidence="6">
    <location>
        <begin position="12"/>
        <end position="30"/>
    </location>
</feature>
<feature type="transmembrane region" description="Helical" evidence="6">
    <location>
        <begin position="229"/>
        <end position="247"/>
    </location>
</feature>
<dbReference type="PANTHER" id="PTHR33529">
    <property type="entry name" value="SLR0882 PROTEIN-RELATED"/>
    <property type="match status" value="1"/>
</dbReference>
<sequence>FIYYLYLTPSYIVLLIPVASIMAVFFIFGIMTKNKELTALKTCGLNINKLFLLILGAGVVISIFTFAFQETVGVWAQARLYQHKRTKIDKRPLKPHSRRRNFFYHGEDDWVYYIKRFDNKRKHLDYVILWKITKENKIIKRIDAAAAQYDSIWTFFKVTVRDFDSLGNETVNVYPRLKMAELKERPEDFLKRVKPVEEMNFLEIHNFVQRMSRAGQDVAEEEVELNYRFSYPLITIIILLITLPLSVVLKKGGIAIGLGISIIIAFVYWGAIQSCRAYGVAGLMNPMLAAWLPNLLFGAIGLLLIFRVPR</sequence>
<reference evidence="7" key="1">
    <citation type="journal article" date="2020" name="mSystems">
        <title>Genome- and Community-Level Interaction Insights into Carbon Utilization and Element Cycling Functions of Hydrothermarchaeota in Hydrothermal Sediment.</title>
        <authorList>
            <person name="Zhou Z."/>
            <person name="Liu Y."/>
            <person name="Xu W."/>
            <person name="Pan J."/>
            <person name="Luo Z.H."/>
            <person name="Li M."/>
        </authorList>
    </citation>
    <scope>NUCLEOTIDE SEQUENCE</scope>
    <source>
        <strain evidence="7">HyVt-388</strain>
    </source>
</reference>
<evidence type="ECO:0000313" key="7">
    <source>
        <dbReference type="EMBL" id="HEC78175.1"/>
    </source>
</evidence>
<evidence type="ECO:0000313" key="8">
    <source>
        <dbReference type="Proteomes" id="UP000885826"/>
    </source>
</evidence>
<feature type="transmembrane region" description="Helical" evidence="6">
    <location>
        <begin position="283"/>
        <end position="306"/>
    </location>
</feature>
<feature type="non-terminal residue" evidence="7">
    <location>
        <position position="1"/>
    </location>
</feature>
<comment type="caution">
    <text evidence="7">The sequence shown here is derived from an EMBL/GenBank/DDBJ whole genome shotgun (WGS) entry which is preliminary data.</text>
</comment>
<comment type="subcellular location">
    <subcellularLocation>
        <location evidence="1">Cell membrane</location>
        <topology evidence="1">Multi-pass membrane protein</topology>
    </subcellularLocation>
</comment>
<evidence type="ECO:0000256" key="5">
    <source>
        <dbReference type="ARBA" id="ARBA00023136"/>
    </source>
</evidence>
<keyword evidence="4 6" id="KW-1133">Transmembrane helix</keyword>